<protein>
    <submittedName>
        <fullName evidence="1">Uncharacterized protein</fullName>
    </submittedName>
</protein>
<name>A0ACC6V1K7_9CREN</name>
<sequence length="275" mass="30447">MLLDKLYKELGRNWAFFSRALSLARSEGEPRYAPALAVAETSPCPMRGRLLAEDLELETFARALRDRVKYAVLLGLFEEAKADELTRRAIKGDAGALRALLRVGRDLKSVDITPILPKLREEFELARRAAGKVFITAARGVIREAAAYVKYAEVYPYAGAGVERGGYVFYVVAGVGEDHVYLFRVGRPRERVMRTASIEADAAAAAFAKRREKIHVYVPGSGIFSTLRDAVDPTPKFKAFLSGECRPGPYCRACRYKDRCPCMSPDTVAPGHRGP</sequence>
<dbReference type="EMBL" id="JZWT02000017">
    <property type="protein sequence ID" value="MFB6490943.1"/>
    <property type="molecule type" value="Genomic_DNA"/>
</dbReference>
<dbReference type="Proteomes" id="UP000033636">
    <property type="component" value="Unassembled WGS sequence"/>
</dbReference>
<reference evidence="1" key="1">
    <citation type="submission" date="2024-07" db="EMBL/GenBank/DDBJ databases">
        <title>Metagenome and Metagenome-Assembled Genomes of Archaea from a hot spring from the geothermal field of Los Azufres, Mexico.</title>
        <authorList>
            <person name="Marin-Paredes R."/>
            <person name="Martinez-Romero E."/>
            <person name="Servin-Garciduenas L.E."/>
        </authorList>
    </citation>
    <scope>NUCLEOTIDE SEQUENCE</scope>
</reference>
<gene>
    <name evidence="1" type="ORF">TU35_006845</name>
</gene>
<accession>A0ACC6V1K7</accession>
<comment type="caution">
    <text evidence="1">The sequence shown here is derived from an EMBL/GenBank/DDBJ whole genome shotgun (WGS) entry which is preliminary data.</text>
</comment>
<evidence type="ECO:0000313" key="1">
    <source>
        <dbReference type="EMBL" id="MFB6490943.1"/>
    </source>
</evidence>
<evidence type="ECO:0000313" key="2">
    <source>
        <dbReference type="Proteomes" id="UP000033636"/>
    </source>
</evidence>
<proteinExistence type="predicted"/>
<organism evidence="1 2">
    <name type="scientific">Thermoproteus sp. AZ2</name>
    <dbReference type="NCBI Taxonomy" id="1609232"/>
    <lineage>
        <taxon>Archaea</taxon>
        <taxon>Thermoproteota</taxon>
        <taxon>Thermoprotei</taxon>
        <taxon>Thermoproteales</taxon>
        <taxon>Thermoproteaceae</taxon>
        <taxon>Thermoproteus</taxon>
    </lineage>
</organism>